<evidence type="ECO:0000313" key="3">
    <source>
        <dbReference type="Proteomes" id="UP000324897"/>
    </source>
</evidence>
<dbReference type="InterPro" id="IPR001810">
    <property type="entry name" value="F-box_dom"/>
</dbReference>
<dbReference type="EMBL" id="RWGY01000029">
    <property type="protein sequence ID" value="TVU18988.1"/>
    <property type="molecule type" value="Genomic_DNA"/>
</dbReference>
<dbReference type="Gramene" id="TVU18988">
    <property type="protein sequence ID" value="TVU18988"/>
    <property type="gene ID" value="EJB05_35111"/>
</dbReference>
<comment type="caution">
    <text evidence="2">The sequence shown here is derived from an EMBL/GenBank/DDBJ whole genome shotgun (WGS) entry which is preliminary data.</text>
</comment>
<dbReference type="InterPro" id="IPR036047">
    <property type="entry name" value="F-box-like_dom_sf"/>
</dbReference>
<accession>A0A5J9U6X0</accession>
<evidence type="ECO:0000259" key="1">
    <source>
        <dbReference type="Pfam" id="PF12937"/>
    </source>
</evidence>
<proteinExistence type="predicted"/>
<gene>
    <name evidence="2" type="ORF">EJB05_35111</name>
</gene>
<feature type="domain" description="F-box" evidence="1">
    <location>
        <begin position="67"/>
        <end position="106"/>
    </location>
</feature>
<dbReference type="SUPFAM" id="SSF81383">
    <property type="entry name" value="F-box domain"/>
    <property type="match status" value="1"/>
</dbReference>
<evidence type="ECO:0000313" key="2">
    <source>
        <dbReference type="EMBL" id="TVU18988.1"/>
    </source>
</evidence>
<dbReference type="AlphaFoldDB" id="A0A5J9U6X0"/>
<organism evidence="2 3">
    <name type="scientific">Eragrostis curvula</name>
    <name type="common">weeping love grass</name>
    <dbReference type="NCBI Taxonomy" id="38414"/>
    <lineage>
        <taxon>Eukaryota</taxon>
        <taxon>Viridiplantae</taxon>
        <taxon>Streptophyta</taxon>
        <taxon>Embryophyta</taxon>
        <taxon>Tracheophyta</taxon>
        <taxon>Spermatophyta</taxon>
        <taxon>Magnoliopsida</taxon>
        <taxon>Liliopsida</taxon>
        <taxon>Poales</taxon>
        <taxon>Poaceae</taxon>
        <taxon>PACMAD clade</taxon>
        <taxon>Chloridoideae</taxon>
        <taxon>Eragrostideae</taxon>
        <taxon>Eragrostidinae</taxon>
        <taxon>Eragrostis</taxon>
    </lineage>
</organism>
<dbReference type="Gene3D" id="1.20.1280.50">
    <property type="match status" value="1"/>
</dbReference>
<reference evidence="2 3" key="1">
    <citation type="journal article" date="2019" name="Sci. Rep.">
        <title>A high-quality genome of Eragrostis curvula grass provides insights into Poaceae evolution and supports new strategies to enhance forage quality.</title>
        <authorList>
            <person name="Carballo J."/>
            <person name="Santos B.A.C.M."/>
            <person name="Zappacosta D."/>
            <person name="Garbus I."/>
            <person name="Selva J.P."/>
            <person name="Gallo C.A."/>
            <person name="Diaz A."/>
            <person name="Albertini E."/>
            <person name="Caccamo M."/>
            <person name="Echenique V."/>
        </authorList>
    </citation>
    <scope>NUCLEOTIDE SEQUENCE [LARGE SCALE GENOMIC DNA]</scope>
    <source>
        <strain evidence="3">cv. Victoria</strain>
        <tissue evidence="2">Leaf</tissue>
    </source>
</reference>
<sequence length="121" mass="13653">MAPSLRSLVTSCFFRSTPARAPAPAPKDHDIIPADQIGSVLAPAPAPEDHDVILETGSAPAPDLEDDDILREILIRLPRLPSSLIRASLVCKRWCRVISDPFFLRRYRTHHRTHYQKMKFS</sequence>
<name>A0A5J9U6X0_9POAL</name>
<dbReference type="Proteomes" id="UP000324897">
    <property type="component" value="Chromosome 7"/>
</dbReference>
<protein>
    <recommendedName>
        <fullName evidence="1">F-box domain-containing protein</fullName>
    </recommendedName>
</protein>
<dbReference type="PANTHER" id="PTHR32133">
    <property type="entry name" value="OS07G0120400 PROTEIN"/>
    <property type="match status" value="1"/>
</dbReference>
<dbReference type="Pfam" id="PF12937">
    <property type="entry name" value="F-box-like"/>
    <property type="match status" value="1"/>
</dbReference>
<keyword evidence="3" id="KW-1185">Reference proteome</keyword>